<dbReference type="PANTHER" id="PTHR41287">
    <property type="match status" value="1"/>
</dbReference>
<feature type="domain" description="B30.2/SPRY" evidence="1">
    <location>
        <begin position="256"/>
        <end position="447"/>
    </location>
</feature>
<evidence type="ECO:0000259" key="1">
    <source>
        <dbReference type="PROSITE" id="PS50188"/>
    </source>
</evidence>
<dbReference type="AlphaFoldDB" id="Q2W3P7"/>
<proteinExistence type="predicted"/>
<dbReference type="InterPro" id="IPR013320">
    <property type="entry name" value="ConA-like_dom_sf"/>
</dbReference>
<keyword evidence="3" id="KW-1185">Reference proteome</keyword>
<dbReference type="InterPro" id="IPR005021">
    <property type="entry name" value="Terminase_largesu-like"/>
</dbReference>
<dbReference type="EMBL" id="AP007255">
    <property type="protein sequence ID" value="BAE51528.1"/>
    <property type="molecule type" value="Genomic_DNA"/>
</dbReference>
<reference evidence="2 3" key="1">
    <citation type="journal article" date="2005" name="DNA Res.">
        <title>Complete genome sequence of the facultative anaerobic magnetotactic bacterium Magnetospirillum sp. strain AMB-1.</title>
        <authorList>
            <person name="Matsunaga T."/>
            <person name="Okamura Y."/>
            <person name="Fukuda Y."/>
            <person name="Wahyudi A.T."/>
            <person name="Murase Y."/>
            <person name="Takeyama H."/>
        </authorList>
    </citation>
    <scope>NUCLEOTIDE SEQUENCE [LARGE SCALE GENOMIC DNA]</scope>
    <source>
        <strain evidence="3">ATCC 700264 / AMB-1</strain>
    </source>
</reference>
<dbReference type="STRING" id="342108.amb2724"/>
<dbReference type="Proteomes" id="UP000007058">
    <property type="component" value="Chromosome"/>
</dbReference>
<name>Q2W3P7_PARM1</name>
<dbReference type="KEGG" id="mag:amb2724"/>
<dbReference type="InterPro" id="IPR001870">
    <property type="entry name" value="B30.2/SPRY"/>
</dbReference>
<gene>
    <name evidence="2" type="ordered locus">amb2724</name>
</gene>
<sequence>MPSFEASFRNLYLNQRVDSQSPLIARSEWMACMSQDTIADGEAIYLALDLSSTTDLTALVAVSAEPTADRALAWFWKPGDLLDDHETRDRAPYRRWAAEGHLEAPPGRAVDYGFVAQHKRSKLGATSPIFDNKVYFTSGDALYAFGLTSTALYRDPSAWYHIFWNGTGVYVNGTLVTGTGTYTAASVTNPRLGFDGTNYFSGYMSDFAFWNGSSASLQGGISDANGVWAARKAAAGYSFLGFGSSGALGTDTSGNGNTWTVNGSPVQTTDTPTNNYATWNPLKWLSSSGFSNGNLTFNGSSSWSDTTATIAPRSGKWYAEVTITSSTGANSLFLGVMAVSLCPFNSAPWQNQATTYAVWYQDGGKIWNNTGPGYSAGGYVQSGLATLTAGKVLGIALDLDGGTVQFYVNNVAQGTAVALPYSSTEWTFWTEQYTGYYGTANFGATAFAYTPPTGFKALCTANLPAVSIKKPSDHFNTVLAAGASIKSSSEALYTYFLEWIKDRANSQNHQLIDTVRGTSAVLQSNTTAAETTYSAPSGTSVGWVWNSGAAAVTNNAGSVTSQVSANPTSGFSIVTWTHTTSGNYTVGHGLGATPKLIVQKSRSTALNWDVYHPSLAAGNRLILNSPAAQGTGYWTGPPSSTTIPHLTTSANNNDLMVAYCFAEIPGYSKFGSYTGNASNDGPFVYCGFRPRFILVKDASVGNYWNIYDTARSVSNPASEHLFPNLSNSELTNNSFDILSNGFKARTTGGDINAADTYIFAAFAEHPFGGSNVAPCPAR</sequence>
<organism evidence="2 3">
    <name type="scientific">Paramagnetospirillum magneticum (strain ATCC 700264 / AMB-1)</name>
    <name type="common">Magnetospirillum magneticum</name>
    <dbReference type="NCBI Taxonomy" id="342108"/>
    <lineage>
        <taxon>Bacteria</taxon>
        <taxon>Pseudomonadati</taxon>
        <taxon>Pseudomonadota</taxon>
        <taxon>Alphaproteobacteria</taxon>
        <taxon>Rhodospirillales</taxon>
        <taxon>Magnetospirillaceae</taxon>
        <taxon>Paramagnetospirillum</taxon>
    </lineage>
</organism>
<dbReference type="InterPro" id="IPR003877">
    <property type="entry name" value="SPRY_dom"/>
</dbReference>
<dbReference type="Gene3D" id="2.60.120.920">
    <property type="match status" value="1"/>
</dbReference>
<dbReference type="Pfam" id="PF24299">
    <property type="entry name" value="DUF7483"/>
    <property type="match status" value="2"/>
</dbReference>
<dbReference type="HOGENOM" id="CLU_362394_0_0_5"/>
<dbReference type="SUPFAM" id="SSF49899">
    <property type="entry name" value="Concanavalin A-like lectins/glucanases"/>
    <property type="match status" value="1"/>
</dbReference>
<evidence type="ECO:0000313" key="3">
    <source>
        <dbReference type="Proteomes" id="UP000007058"/>
    </source>
</evidence>
<dbReference type="Pfam" id="PF00622">
    <property type="entry name" value="SPRY"/>
    <property type="match status" value="1"/>
</dbReference>
<dbReference type="PROSITE" id="PS50188">
    <property type="entry name" value="B302_SPRY"/>
    <property type="match status" value="1"/>
</dbReference>
<dbReference type="InterPro" id="IPR055906">
    <property type="entry name" value="DUF7483"/>
</dbReference>
<dbReference type="PANTHER" id="PTHR41287:SF1">
    <property type="entry name" value="PROTEIN YMFN"/>
    <property type="match status" value="1"/>
</dbReference>
<protein>
    <recommendedName>
        <fullName evidence="1">B30.2/SPRY domain-containing protein</fullName>
    </recommendedName>
</protein>
<evidence type="ECO:0000313" key="2">
    <source>
        <dbReference type="EMBL" id="BAE51528.1"/>
    </source>
</evidence>
<dbReference type="InterPro" id="IPR043136">
    <property type="entry name" value="B30.2/SPRY_sf"/>
</dbReference>
<accession>Q2W3P7</accession>